<reference evidence="4" key="1">
    <citation type="submission" date="2020-07" db="EMBL/GenBank/DDBJ databases">
        <title>The High-quality genome of the commercially important snow crab, Chionoecetes opilio.</title>
        <authorList>
            <person name="Jeong J.-H."/>
            <person name="Ryu S."/>
        </authorList>
    </citation>
    <scope>NUCLEOTIDE SEQUENCE</scope>
    <source>
        <strain evidence="4">MADBK_172401_WGS</strain>
        <tissue evidence="4">Digestive gland</tissue>
    </source>
</reference>
<comment type="similarity">
    <text evidence="3">Belongs to the arginase family.</text>
</comment>
<keyword evidence="1" id="KW-0479">Metal-binding</keyword>
<comment type="caution">
    <text evidence="4">The sequence shown here is derived from an EMBL/GenBank/DDBJ whole genome shotgun (WGS) entry which is preliminary data.</text>
</comment>
<dbReference type="SUPFAM" id="SSF52768">
    <property type="entry name" value="Arginase/deacetylase"/>
    <property type="match status" value="1"/>
</dbReference>
<dbReference type="PANTHER" id="PTHR11358:SF26">
    <property type="entry name" value="GUANIDINO ACID HYDROLASE, MITOCHONDRIAL"/>
    <property type="match status" value="1"/>
</dbReference>
<dbReference type="GO" id="GO:0046872">
    <property type="term" value="F:metal ion binding"/>
    <property type="evidence" value="ECO:0007669"/>
    <property type="project" value="UniProtKB-KW"/>
</dbReference>
<gene>
    <name evidence="4" type="primary">AGMAT_1</name>
    <name evidence="4" type="ORF">GWK47_048800</name>
</gene>
<proteinExistence type="inferred from homology"/>
<dbReference type="EMBL" id="JACEEZ010013107">
    <property type="protein sequence ID" value="KAG0720295.1"/>
    <property type="molecule type" value="Genomic_DNA"/>
</dbReference>
<evidence type="ECO:0000313" key="5">
    <source>
        <dbReference type="Proteomes" id="UP000770661"/>
    </source>
</evidence>
<dbReference type="GO" id="GO:0033389">
    <property type="term" value="P:putrescine biosynthetic process from arginine, via agmatine"/>
    <property type="evidence" value="ECO:0007669"/>
    <property type="project" value="TreeGrafter"/>
</dbReference>
<accession>A0A8J4Y3M7</accession>
<protein>
    <submittedName>
        <fullName evidence="4">Agmatinase, mitochondrial</fullName>
    </submittedName>
</protein>
<dbReference type="Proteomes" id="UP000770661">
    <property type="component" value="Unassembled WGS sequence"/>
</dbReference>
<evidence type="ECO:0000313" key="4">
    <source>
        <dbReference type="EMBL" id="KAG0720295.1"/>
    </source>
</evidence>
<name>A0A8J4Y3M7_CHIOP</name>
<dbReference type="InterPro" id="IPR023696">
    <property type="entry name" value="Ureohydrolase_dom_sf"/>
</dbReference>
<dbReference type="PANTHER" id="PTHR11358">
    <property type="entry name" value="ARGINASE/AGMATINASE"/>
    <property type="match status" value="1"/>
</dbReference>
<keyword evidence="2" id="KW-0378">Hydrolase</keyword>
<keyword evidence="5" id="KW-1185">Reference proteome</keyword>
<dbReference type="OrthoDB" id="9992747at2759"/>
<dbReference type="Gene3D" id="3.40.800.10">
    <property type="entry name" value="Ureohydrolase domain"/>
    <property type="match status" value="1"/>
</dbReference>
<organism evidence="4 5">
    <name type="scientific">Chionoecetes opilio</name>
    <name type="common">Atlantic snow crab</name>
    <name type="synonym">Cancer opilio</name>
    <dbReference type="NCBI Taxonomy" id="41210"/>
    <lineage>
        <taxon>Eukaryota</taxon>
        <taxon>Metazoa</taxon>
        <taxon>Ecdysozoa</taxon>
        <taxon>Arthropoda</taxon>
        <taxon>Crustacea</taxon>
        <taxon>Multicrustacea</taxon>
        <taxon>Malacostraca</taxon>
        <taxon>Eumalacostraca</taxon>
        <taxon>Eucarida</taxon>
        <taxon>Decapoda</taxon>
        <taxon>Pleocyemata</taxon>
        <taxon>Brachyura</taxon>
        <taxon>Eubrachyura</taxon>
        <taxon>Majoidea</taxon>
        <taxon>Majidae</taxon>
        <taxon>Chionoecetes</taxon>
    </lineage>
</organism>
<evidence type="ECO:0000256" key="3">
    <source>
        <dbReference type="PROSITE-ProRule" id="PRU00742"/>
    </source>
</evidence>
<sequence length="287" mass="31804">MLGVMRSSVWWQGCGGRVAWSGLLRTQDARPLHITSPAAEKKLNQPVVANQMTRPGGIASFMRLPIQSDTKGLDACFVGVPLDAGCSNRSGTRFGPRYIRCESPQRPVNQGTGVNPFLTHNVADIGDVWLNLYNLPEACRNIREQYQAIINNNCIPLTMGGDHTITYPILQAMKDKYGPVGLIHVDAHPDLQDDVFGSKICHGTPFKRAYDEGLLDCSRVIQIGLRGTGYSSDDCDIGRSLVSGSKRYRRGGSLHAIFSFSVNDLLFQCLCRLEFVFPERKHEKNVH</sequence>
<dbReference type="Pfam" id="PF00491">
    <property type="entry name" value="Arginase"/>
    <property type="match status" value="1"/>
</dbReference>
<evidence type="ECO:0000256" key="2">
    <source>
        <dbReference type="ARBA" id="ARBA00022801"/>
    </source>
</evidence>
<dbReference type="InterPro" id="IPR006035">
    <property type="entry name" value="Ureohydrolase"/>
</dbReference>
<dbReference type="GO" id="GO:0008783">
    <property type="term" value="F:agmatinase activity"/>
    <property type="evidence" value="ECO:0007669"/>
    <property type="project" value="TreeGrafter"/>
</dbReference>
<dbReference type="AlphaFoldDB" id="A0A8J4Y3M7"/>
<dbReference type="PROSITE" id="PS51409">
    <property type="entry name" value="ARGINASE_2"/>
    <property type="match status" value="1"/>
</dbReference>
<evidence type="ECO:0000256" key="1">
    <source>
        <dbReference type="ARBA" id="ARBA00022723"/>
    </source>
</evidence>